<evidence type="ECO:0000313" key="1">
    <source>
        <dbReference type="EMBL" id="MPM80201.1"/>
    </source>
</evidence>
<comment type="caution">
    <text evidence="1">The sequence shown here is derived from an EMBL/GenBank/DDBJ whole genome shotgun (WGS) entry which is preliminary data.</text>
</comment>
<protein>
    <submittedName>
        <fullName evidence="1">Uncharacterized protein</fullName>
    </submittedName>
</protein>
<reference evidence="1" key="1">
    <citation type="submission" date="2019-08" db="EMBL/GenBank/DDBJ databases">
        <authorList>
            <person name="Kucharzyk K."/>
            <person name="Murdoch R.W."/>
            <person name="Higgins S."/>
            <person name="Loffler F."/>
        </authorList>
    </citation>
    <scope>NUCLEOTIDE SEQUENCE</scope>
</reference>
<gene>
    <name evidence="1" type="ORF">SDC9_127248</name>
</gene>
<proteinExistence type="predicted"/>
<name>A0A645CTH0_9ZZZZ</name>
<accession>A0A645CTH0</accession>
<organism evidence="1">
    <name type="scientific">bioreactor metagenome</name>
    <dbReference type="NCBI Taxonomy" id="1076179"/>
    <lineage>
        <taxon>unclassified sequences</taxon>
        <taxon>metagenomes</taxon>
        <taxon>ecological metagenomes</taxon>
    </lineage>
</organism>
<dbReference type="EMBL" id="VSSQ01029891">
    <property type="protein sequence ID" value="MPM80201.1"/>
    <property type="molecule type" value="Genomic_DNA"/>
</dbReference>
<dbReference type="AlphaFoldDB" id="A0A645CTH0"/>
<sequence>MRTETKERKTLYNLVRQLPQEDVEKVTSNAAFLWYSQEKEDMEDLREISERIDEPAIPWQTLKKEHEL</sequence>